<evidence type="ECO:0000256" key="4">
    <source>
        <dbReference type="ARBA" id="ARBA00023002"/>
    </source>
</evidence>
<keyword evidence="4" id="KW-0560">Oxidoreductase</keyword>
<dbReference type="InterPro" id="IPR017941">
    <property type="entry name" value="Rieske_2Fe-2S"/>
</dbReference>
<dbReference type="OrthoDB" id="9800776at2"/>
<dbReference type="Proteomes" id="UP000004358">
    <property type="component" value="Unassembled WGS sequence"/>
</dbReference>
<dbReference type="SUPFAM" id="SSF55961">
    <property type="entry name" value="Bet v1-like"/>
    <property type="match status" value="1"/>
</dbReference>
<dbReference type="PANTHER" id="PTHR43756:SF5">
    <property type="entry name" value="CHOLINE MONOOXYGENASE, CHLOROPLASTIC"/>
    <property type="match status" value="1"/>
</dbReference>
<evidence type="ECO:0000259" key="7">
    <source>
        <dbReference type="PROSITE" id="PS51296"/>
    </source>
</evidence>
<evidence type="ECO:0000313" key="8">
    <source>
        <dbReference type="EMBL" id="EAQ79140.1"/>
    </source>
</evidence>
<organism evidence="8 9">
    <name type="scientific">Blastopirellula marina DSM 3645</name>
    <dbReference type="NCBI Taxonomy" id="314230"/>
    <lineage>
        <taxon>Bacteria</taxon>
        <taxon>Pseudomonadati</taxon>
        <taxon>Planctomycetota</taxon>
        <taxon>Planctomycetia</taxon>
        <taxon>Pirellulales</taxon>
        <taxon>Pirellulaceae</taxon>
        <taxon>Blastopirellula</taxon>
    </lineage>
</organism>
<dbReference type="InterPro" id="IPR001663">
    <property type="entry name" value="Rng_hydr_dOase-A"/>
</dbReference>
<evidence type="ECO:0000256" key="2">
    <source>
        <dbReference type="ARBA" id="ARBA00022714"/>
    </source>
</evidence>
<keyword evidence="2" id="KW-0001">2Fe-2S</keyword>
<comment type="caution">
    <text evidence="8">The sequence shown here is derived from an EMBL/GenBank/DDBJ whole genome shotgun (WGS) entry which is preliminary data.</text>
</comment>
<dbReference type="HOGENOM" id="CLU_026244_3_2_0"/>
<evidence type="ECO:0000256" key="6">
    <source>
        <dbReference type="ARBA" id="ARBA00023014"/>
    </source>
</evidence>
<gene>
    <name evidence="8" type="ORF">DSM3645_25994</name>
</gene>
<evidence type="ECO:0000313" key="9">
    <source>
        <dbReference type="Proteomes" id="UP000004358"/>
    </source>
</evidence>
<keyword evidence="8" id="KW-0223">Dioxygenase</keyword>
<proteinExistence type="predicted"/>
<protein>
    <submittedName>
        <fullName evidence="8">Putative dioxygenase alpha subunit yeaW</fullName>
    </submittedName>
</protein>
<accession>A3ZWB2</accession>
<dbReference type="GO" id="GO:0051537">
    <property type="term" value="F:2 iron, 2 sulfur cluster binding"/>
    <property type="evidence" value="ECO:0007669"/>
    <property type="project" value="UniProtKB-KW"/>
</dbReference>
<keyword evidence="5" id="KW-0408">Iron</keyword>
<keyword evidence="3" id="KW-0479">Metal-binding</keyword>
<dbReference type="AlphaFoldDB" id="A3ZWB2"/>
<name>A3ZWB2_9BACT</name>
<dbReference type="RefSeq" id="WP_002653095.1">
    <property type="nucleotide sequence ID" value="NZ_CH672376.1"/>
</dbReference>
<comment type="cofactor">
    <cofactor evidence="1">
        <name>Fe cation</name>
        <dbReference type="ChEBI" id="CHEBI:24875"/>
    </cofactor>
</comment>
<dbReference type="Pfam" id="PF00355">
    <property type="entry name" value="Rieske"/>
    <property type="match status" value="1"/>
</dbReference>
<dbReference type="CDD" id="cd03469">
    <property type="entry name" value="Rieske_RO_Alpha_N"/>
    <property type="match status" value="1"/>
</dbReference>
<evidence type="ECO:0000256" key="1">
    <source>
        <dbReference type="ARBA" id="ARBA00001962"/>
    </source>
</evidence>
<dbReference type="CDD" id="cd00680">
    <property type="entry name" value="RHO_alpha_C"/>
    <property type="match status" value="1"/>
</dbReference>
<dbReference type="InterPro" id="IPR036922">
    <property type="entry name" value="Rieske_2Fe-2S_sf"/>
</dbReference>
<dbReference type="InterPro" id="IPR015879">
    <property type="entry name" value="Ring_hydroxy_dOase_asu_C_dom"/>
</dbReference>
<evidence type="ECO:0000256" key="5">
    <source>
        <dbReference type="ARBA" id="ARBA00023004"/>
    </source>
</evidence>
<dbReference type="GO" id="GO:0051213">
    <property type="term" value="F:dioxygenase activity"/>
    <property type="evidence" value="ECO:0007669"/>
    <property type="project" value="UniProtKB-KW"/>
</dbReference>
<reference evidence="8 9" key="1">
    <citation type="submission" date="2006-02" db="EMBL/GenBank/DDBJ databases">
        <authorList>
            <person name="Amann R."/>
            <person name="Ferriera S."/>
            <person name="Johnson J."/>
            <person name="Kravitz S."/>
            <person name="Halpern A."/>
            <person name="Remington K."/>
            <person name="Beeson K."/>
            <person name="Tran B."/>
            <person name="Rogers Y.-H."/>
            <person name="Friedman R."/>
            <person name="Venter J.C."/>
        </authorList>
    </citation>
    <scope>NUCLEOTIDE SEQUENCE [LARGE SCALE GENOMIC DNA]</scope>
    <source>
        <strain evidence="8 9">DSM 3645</strain>
    </source>
</reference>
<feature type="domain" description="Rieske" evidence="7">
    <location>
        <begin position="35"/>
        <end position="142"/>
    </location>
</feature>
<sequence length="387" mass="44804">MFVSKEHHPQVLPRESYIDPTIYKKEIETILLPAWHCVAVMSELPRNGSFLTFDLFERPIILWRNEDEVSAFLNVCSHRYSKLTCKPCGIAERLHCQYHGWEYDETGNVRKIPDAKTFRPLAHGMLGLKRFRVERCGELVFVNLTEDGPSLKEFLGNKFELYESWFSPEMHTAIVMTRKINANWKCLVENALESYHTTEVHPKTFGKAPAEKDCTHQLHDTWTSLFVDYSEERSFRAMLDRIGHWMVGRQRDGSYEHILHYPNIMIARLSLYRWVECVVPVSPDQSLSVVRLMCHIGEKGQLRRLWNRGFISRWANDFLTKVGSEDAEILPHIQAGLAAADEPTGGLISTREERVFHFQNYIERASQMTGSDDVSEILPIRFSGNAT</sequence>
<dbReference type="PROSITE" id="PS51296">
    <property type="entry name" value="RIESKE"/>
    <property type="match status" value="1"/>
</dbReference>
<dbReference type="GO" id="GO:0005506">
    <property type="term" value="F:iron ion binding"/>
    <property type="evidence" value="ECO:0007669"/>
    <property type="project" value="InterPro"/>
</dbReference>
<dbReference type="eggNOG" id="COG4638">
    <property type="taxonomic scope" value="Bacteria"/>
</dbReference>
<dbReference type="STRING" id="314230.DSM3645_25994"/>
<dbReference type="PANTHER" id="PTHR43756">
    <property type="entry name" value="CHOLINE MONOOXYGENASE, CHLOROPLASTIC"/>
    <property type="match status" value="1"/>
</dbReference>
<keyword evidence="6" id="KW-0411">Iron-sulfur</keyword>
<dbReference type="SUPFAM" id="SSF50022">
    <property type="entry name" value="ISP domain"/>
    <property type="match status" value="1"/>
</dbReference>
<evidence type="ECO:0000256" key="3">
    <source>
        <dbReference type="ARBA" id="ARBA00022723"/>
    </source>
</evidence>
<dbReference type="Gene3D" id="3.90.380.10">
    <property type="entry name" value="Naphthalene 1,2-dioxygenase Alpha Subunit, Chain A, domain 1"/>
    <property type="match status" value="2"/>
</dbReference>
<dbReference type="EMBL" id="AANZ01000015">
    <property type="protein sequence ID" value="EAQ79140.1"/>
    <property type="molecule type" value="Genomic_DNA"/>
</dbReference>
<dbReference type="Pfam" id="PF00848">
    <property type="entry name" value="Ring_hydroxyl_A"/>
    <property type="match status" value="1"/>
</dbReference>
<dbReference type="PRINTS" id="PR00090">
    <property type="entry name" value="RNGDIOXGNASE"/>
</dbReference>
<dbReference type="Gene3D" id="2.102.10.10">
    <property type="entry name" value="Rieske [2Fe-2S] iron-sulphur domain"/>
    <property type="match status" value="1"/>
</dbReference>